<feature type="region of interest" description="Disordered" evidence="3">
    <location>
        <begin position="328"/>
        <end position="353"/>
    </location>
</feature>
<evidence type="ECO:0000256" key="1">
    <source>
        <dbReference type="ARBA" id="ARBA00010774"/>
    </source>
</evidence>
<feature type="region of interest" description="Disordered" evidence="3">
    <location>
        <begin position="22"/>
        <end position="42"/>
    </location>
</feature>
<dbReference type="KEGG" id="yli:2909336"/>
<feature type="chain" id="PRO_5030026664" description="Endonuclease/exonuclease/phosphatase domain-containing protein" evidence="4">
    <location>
        <begin position="19"/>
        <end position="479"/>
    </location>
</feature>
<evidence type="ECO:0000313" key="6">
    <source>
        <dbReference type="EMBL" id="AOW02537.1"/>
    </source>
</evidence>
<dbReference type="EMBL" id="CP017555">
    <property type="protein sequence ID" value="AOW02537.1"/>
    <property type="molecule type" value="Genomic_DNA"/>
</dbReference>
<dbReference type="RefSeq" id="XP_501608.3">
    <property type="nucleotide sequence ID" value="XM_501608.3"/>
</dbReference>
<evidence type="ECO:0000256" key="4">
    <source>
        <dbReference type="SAM" id="SignalP"/>
    </source>
</evidence>
<feature type="compositionally biased region" description="Acidic residues" evidence="3">
    <location>
        <begin position="341"/>
        <end position="353"/>
    </location>
</feature>
<dbReference type="InterPro" id="IPR036691">
    <property type="entry name" value="Endo/exonu/phosph_ase_sf"/>
</dbReference>
<dbReference type="Proteomes" id="UP000182444">
    <property type="component" value="Chromosome 1C"/>
</dbReference>
<dbReference type="Pfam" id="PF03372">
    <property type="entry name" value="Exo_endo_phos"/>
    <property type="match status" value="1"/>
</dbReference>
<evidence type="ECO:0000313" key="7">
    <source>
        <dbReference type="Proteomes" id="UP000182444"/>
    </source>
</evidence>
<evidence type="ECO:0000256" key="2">
    <source>
        <dbReference type="ARBA" id="ARBA00022801"/>
    </source>
</evidence>
<dbReference type="InterPro" id="IPR005135">
    <property type="entry name" value="Endo/exonuclease/phosphatase"/>
</dbReference>
<accession>A0A1D8NA76</accession>
<dbReference type="AlphaFoldDB" id="A0A1D8NA76"/>
<evidence type="ECO:0000256" key="3">
    <source>
        <dbReference type="SAM" id="MobiDB-lite"/>
    </source>
</evidence>
<keyword evidence="4" id="KW-0732">Signal</keyword>
<dbReference type="GeneID" id="2909336"/>
<dbReference type="Gene3D" id="3.60.10.10">
    <property type="entry name" value="Endonuclease/exonuclease/phosphatase"/>
    <property type="match status" value="1"/>
</dbReference>
<dbReference type="SUPFAM" id="SSF56219">
    <property type="entry name" value="DNase I-like"/>
    <property type="match status" value="1"/>
</dbReference>
<dbReference type="VEuPathDB" id="FungiDB:YALI0_C08657g"/>
<feature type="signal peptide" evidence="4">
    <location>
        <begin position="1"/>
        <end position="18"/>
    </location>
</feature>
<evidence type="ECO:0000259" key="5">
    <source>
        <dbReference type="Pfam" id="PF03372"/>
    </source>
</evidence>
<protein>
    <recommendedName>
        <fullName evidence="5">Endonuclease/exonuclease/phosphatase domain-containing protein</fullName>
    </recommendedName>
</protein>
<name>A0A1D8NA76_YARLL</name>
<keyword evidence="2" id="KW-0378">Hydrolase</keyword>
<feature type="domain" description="Endonuclease/exonuclease/phosphatase" evidence="5">
    <location>
        <begin position="103"/>
        <end position="469"/>
    </location>
</feature>
<reference evidence="6 7" key="1">
    <citation type="journal article" date="2016" name="PLoS ONE">
        <title>Sequence Assembly of Yarrowia lipolytica Strain W29/CLIB89 Shows Transposable Element Diversity.</title>
        <authorList>
            <person name="Magnan C."/>
            <person name="Yu J."/>
            <person name="Chang I."/>
            <person name="Jahn E."/>
            <person name="Kanomata Y."/>
            <person name="Wu J."/>
            <person name="Zeller M."/>
            <person name="Oakes M."/>
            <person name="Baldi P."/>
            <person name="Sandmeyer S."/>
        </authorList>
    </citation>
    <scope>NUCLEOTIDE SEQUENCE [LARGE SCALE GENOMIC DNA]</scope>
    <source>
        <strain evidence="7">CLIB89(W29)</strain>
    </source>
</reference>
<dbReference type="PANTHER" id="PTHR12121:SF45">
    <property type="entry name" value="NOCTURNIN"/>
    <property type="match status" value="1"/>
</dbReference>
<proteinExistence type="inferred from homology"/>
<organism evidence="6 7">
    <name type="scientific">Yarrowia lipolytica</name>
    <name type="common">Candida lipolytica</name>
    <dbReference type="NCBI Taxonomy" id="4952"/>
    <lineage>
        <taxon>Eukaryota</taxon>
        <taxon>Fungi</taxon>
        <taxon>Dikarya</taxon>
        <taxon>Ascomycota</taxon>
        <taxon>Saccharomycotina</taxon>
        <taxon>Dipodascomycetes</taxon>
        <taxon>Dipodascales</taxon>
        <taxon>Dipodascales incertae sedis</taxon>
        <taxon>Yarrowia</taxon>
    </lineage>
</organism>
<dbReference type="InterPro" id="IPR050410">
    <property type="entry name" value="CCR4/nocturin_mRNA_transcr"/>
</dbReference>
<dbReference type="PANTHER" id="PTHR12121">
    <property type="entry name" value="CARBON CATABOLITE REPRESSOR PROTEIN 4"/>
    <property type="match status" value="1"/>
</dbReference>
<dbReference type="GO" id="GO:0006139">
    <property type="term" value="P:nucleobase-containing compound metabolic process"/>
    <property type="evidence" value="ECO:0007669"/>
    <property type="project" value="UniProtKB-ARBA"/>
</dbReference>
<comment type="similarity">
    <text evidence="1">Belongs to the CCR4/nocturin family.</text>
</comment>
<gene>
    <name evidence="6" type="ORF">YALI1_C11883g</name>
</gene>
<dbReference type="GO" id="GO:0000175">
    <property type="term" value="F:3'-5'-RNA exonuclease activity"/>
    <property type="evidence" value="ECO:0007669"/>
    <property type="project" value="TreeGrafter"/>
</dbReference>
<sequence>MHRSIRSLASLLIRSATSTTTTTAMAKGNKGNKRSINPADLTPEYIAEQRALREERKKKKLEEALARGEIPESEKKEPTAFLTREMVHVNTDAGSKDHIFTIMTYNTLGQTLIRRKLFPENGDALKWKWRSTILQKEVTHYNPTIMVCQEVDAEKYNWWNEFLSKHGYDSVFSTYEGKNHGLMCAWKKDMFEFENKQAIEYDHVIMENLPVQFKTRNTGLIVQLKHAVTAKTIIVATTHLFWHPMGSFERTKQTAMLLRASQKYVEDLDAEKGTKSILVVAGDFNSTPWDGPYVGATMHKFDEITRPILSASLQYKFTRKSKEQKAAEAAKADAIAKGEPLPEEPEPEEDEGDGELEALGDVVISEEDAEAHIQTLENEFRKLPVLNSLYGSYTDVVPEATKEPVGKHKKEPRFSNWAHAWRGLLDYIFVSSNNSDEVQVKSLLKMPLEEDMGPEPSGQPRIDMYPSDHLAIMAEVELK</sequence>
<dbReference type="VEuPathDB" id="FungiDB:YALI1_C11883g"/>
<dbReference type="eggNOG" id="KOG2338">
    <property type="taxonomic scope" value="Eukaryota"/>
</dbReference>